<sequence length="87" mass="9615">MGVYYVDTSVLIDGDGVRGVCYGDGYTYVITGPVLSESFSQILMYLRSSSDLFDIYPGVNVKLRDDCRFDGVSRIKEVINCLIGNPC</sequence>
<name>A0A830EAK5_9CREN</name>
<reference evidence="1" key="2">
    <citation type="submission" date="2020-09" db="EMBL/GenBank/DDBJ databases">
        <authorList>
            <person name="Sun Q."/>
            <person name="Ohkuma M."/>
        </authorList>
    </citation>
    <scope>NUCLEOTIDE SEQUENCE</scope>
    <source>
        <strain evidence="1">JCM 11219</strain>
    </source>
</reference>
<organism evidence="1 2">
    <name type="scientific">Vulcanisaeta souniana JCM 11219</name>
    <dbReference type="NCBI Taxonomy" id="1293586"/>
    <lineage>
        <taxon>Archaea</taxon>
        <taxon>Thermoproteota</taxon>
        <taxon>Thermoprotei</taxon>
        <taxon>Thermoproteales</taxon>
        <taxon>Thermoproteaceae</taxon>
        <taxon>Vulcanisaeta</taxon>
    </lineage>
</organism>
<evidence type="ECO:0000313" key="2">
    <source>
        <dbReference type="Proteomes" id="UP000657075"/>
    </source>
</evidence>
<evidence type="ECO:0000313" key="1">
    <source>
        <dbReference type="EMBL" id="GGI80570.1"/>
    </source>
</evidence>
<dbReference type="Proteomes" id="UP000657075">
    <property type="component" value="Unassembled WGS sequence"/>
</dbReference>
<protein>
    <submittedName>
        <fullName evidence="1">Uncharacterized protein</fullName>
    </submittedName>
</protein>
<proteinExistence type="predicted"/>
<accession>A0A830EAK5</accession>
<comment type="caution">
    <text evidence="1">The sequence shown here is derived from an EMBL/GenBank/DDBJ whole genome shotgun (WGS) entry which is preliminary data.</text>
</comment>
<dbReference type="AlphaFoldDB" id="A0A830EAK5"/>
<gene>
    <name evidence="1" type="ORF">GCM10007112_16740</name>
</gene>
<dbReference type="EMBL" id="BMNM01000007">
    <property type="protein sequence ID" value="GGI80570.1"/>
    <property type="molecule type" value="Genomic_DNA"/>
</dbReference>
<reference evidence="1" key="1">
    <citation type="journal article" date="2014" name="Int. J. Syst. Evol. Microbiol.">
        <title>Complete genome sequence of Corynebacterium casei LMG S-19264T (=DSM 44701T), isolated from a smear-ripened cheese.</title>
        <authorList>
            <consortium name="US DOE Joint Genome Institute (JGI-PGF)"/>
            <person name="Walter F."/>
            <person name="Albersmeier A."/>
            <person name="Kalinowski J."/>
            <person name="Ruckert C."/>
        </authorList>
    </citation>
    <scope>NUCLEOTIDE SEQUENCE</scope>
    <source>
        <strain evidence="1">JCM 11219</strain>
    </source>
</reference>